<accession>A0AAW2Q061</accession>
<feature type="region of interest" description="Disordered" evidence="1">
    <location>
        <begin position="352"/>
        <end position="403"/>
    </location>
</feature>
<dbReference type="InterPro" id="IPR021109">
    <property type="entry name" value="Peptidase_aspartic_dom_sf"/>
</dbReference>
<dbReference type="CDD" id="cd00303">
    <property type="entry name" value="retropepsin_like"/>
    <property type="match status" value="1"/>
</dbReference>
<protein>
    <submittedName>
        <fullName evidence="2">Uncharacterized protein</fullName>
    </submittedName>
</protein>
<organism evidence="2">
    <name type="scientific">Sesamum radiatum</name>
    <name type="common">Black benniseed</name>
    <dbReference type="NCBI Taxonomy" id="300843"/>
    <lineage>
        <taxon>Eukaryota</taxon>
        <taxon>Viridiplantae</taxon>
        <taxon>Streptophyta</taxon>
        <taxon>Embryophyta</taxon>
        <taxon>Tracheophyta</taxon>
        <taxon>Spermatophyta</taxon>
        <taxon>Magnoliopsida</taxon>
        <taxon>eudicotyledons</taxon>
        <taxon>Gunneridae</taxon>
        <taxon>Pentapetalae</taxon>
        <taxon>asterids</taxon>
        <taxon>lamiids</taxon>
        <taxon>Lamiales</taxon>
        <taxon>Pedaliaceae</taxon>
        <taxon>Sesamum</taxon>
    </lineage>
</organism>
<dbReference type="Gene3D" id="2.40.70.10">
    <property type="entry name" value="Acid Proteases"/>
    <property type="match status" value="1"/>
</dbReference>
<sequence>MPKTTMKKLGITSEDLSRSRLTIQGFDQGTQRAIGMTRLDLTVGELKASTLFHIIDARTSNNLLLGRPWLHENGVVPSTLHQCFKYIKNGEIIKVDADMKPFTEAESYFADAKLYLDPDNMQEVLPSRFPIGYSSKKVHLKATPIEDNNEKLSEMTKDEAPTNGKHEKKNHPKDHAPLPFKERKQLKEVKVNDLHAIKAELVTPITSLHPLISNDSPIPEDQYRNIQGAFSQKAYHLLAKSGYDCSKPSRLNKLNPELTGEKIHVLTKAQHKLRKQGFRVDQPRLGLGFIPDEPIKIRTRKEAKYATVQYISADKGKSDENQKPNDNRVFVFKRLSDPTARASVFERLGGASVDTSSNTRRRQRGSAFDRFGEGHAQQFRKKGRYDETNEHKKNDISGALHLSRPQGSKTSLLIVSSGGSIKVKQHIVGKPHDSSETLNEEEIEIIVGSNHVSIDEGSDSEVSEDEIQNAPPELEDGVQATVDELKELNLSTTEEPRPIFVSALLSPEEEEQYFKTLGEYRDVFA</sequence>
<dbReference type="PANTHER" id="PTHR33240:SF15">
    <property type="entry name" value="GAG-PRO-LIKE PROTEIN"/>
    <property type="match status" value="1"/>
</dbReference>
<feature type="compositionally biased region" description="Basic and acidic residues" evidence="1">
    <location>
        <begin position="384"/>
        <end position="395"/>
    </location>
</feature>
<feature type="compositionally biased region" description="Basic and acidic residues" evidence="1">
    <location>
        <begin position="148"/>
        <end position="160"/>
    </location>
</feature>
<gene>
    <name evidence="2" type="ORF">Sradi_3788700</name>
</gene>
<comment type="caution">
    <text evidence="2">The sequence shown here is derived from an EMBL/GenBank/DDBJ whole genome shotgun (WGS) entry which is preliminary data.</text>
</comment>
<reference evidence="2" key="2">
    <citation type="journal article" date="2024" name="Plant">
        <title>Genomic evolution and insights into agronomic trait innovations of Sesamum species.</title>
        <authorList>
            <person name="Miao H."/>
            <person name="Wang L."/>
            <person name="Qu L."/>
            <person name="Liu H."/>
            <person name="Sun Y."/>
            <person name="Le M."/>
            <person name="Wang Q."/>
            <person name="Wei S."/>
            <person name="Zheng Y."/>
            <person name="Lin W."/>
            <person name="Duan Y."/>
            <person name="Cao H."/>
            <person name="Xiong S."/>
            <person name="Wang X."/>
            <person name="Wei L."/>
            <person name="Li C."/>
            <person name="Ma Q."/>
            <person name="Ju M."/>
            <person name="Zhao R."/>
            <person name="Li G."/>
            <person name="Mu C."/>
            <person name="Tian Q."/>
            <person name="Mei H."/>
            <person name="Zhang T."/>
            <person name="Gao T."/>
            <person name="Zhang H."/>
        </authorList>
    </citation>
    <scope>NUCLEOTIDE SEQUENCE</scope>
    <source>
        <strain evidence="2">G02</strain>
    </source>
</reference>
<feature type="region of interest" description="Disordered" evidence="1">
    <location>
        <begin position="145"/>
        <end position="177"/>
    </location>
</feature>
<reference evidence="2" key="1">
    <citation type="submission" date="2020-06" db="EMBL/GenBank/DDBJ databases">
        <authorList>
            <person name="Li T."/>
            <person name="Hu X."/>
            <person name="Zhang T."/>
            <person name="Song X."/>
            <person name="Zhang H."/>
            <person name="Dai N."/>
            <person name="Sheng W."/>
            <person name="Hou X."/>
            <person name="Wei L."/>
        </authorList>
    </citation>
    <scope>NUCLEOTIDE SEQUENCE</scope>
    <source>
        <strain evidence="2">G02</strain>
        <tissue evidence="2">Leaf</tissue>
    </source>
</reference>
<dbReference type="PANTHER" id="PTHR33240">
    <property type="entry name" value="OS08G0508500 PROTEIN"/>
    <property type="match status" value="1"/>
</dbReference>
<proteinExistence type="predicted"/>
<name>A0AAW2Q061_SESRA</name>
<evidence type="ECO:0000256" key="1">
    <source>
        <dbReference type="SAM" id="MobiDB-lite"/>
    </source>
</evidence>
<evidence type="ECO:0000313" key="2">
    <source>
        <dbReference type="EMBL" id="KAL0361042.1"/>
    </source>
</evidence>
<dbReference type="EMBL" id="JACGWJ010000016">
    <property type="protein sequence ID" value="KAL0361042.1"/>
    <property type="molecule type" value="Genomic_DNA"/>
</dbReference>
<dbReference type="AlphaFoldDB" id="A0AAW2Q061"/>